<keyword evidence="2" id="KW-0732">Signal</keyword>
<evidence type="ECO:0000313" key="6">
    <source>
        <dbReference type="Proteomes" id="UP000218824"/>
    </source>
</evidence>
<dbReference type="InterPro" id="IPR050708">
    <property type="entry name" value="T6SS_VgrG/RHS"/>
</dbReference>
<dbReference type="PRINTS" id="PR00394">
    <property type="entry name" value="RHSPROTEIN"/>
</dbReference>
<dbReference type="NCBIfam" id="TIGR03696">
    <property type="entry name" value="Rhs_assc_core"/>
    <property type="match status" value="1"/>
</dbReference>
<dbReference type="InterPro" id="IPR056823">
    <property type="entry name" value="TEN-like_YD-shell"/>
</dbReference>
<keyword evidence="1" id="KW-0677">Repeat</keyword>
<dbReference type="Pfam" id="PF25023">
    <property type="entry name" value="TEN_YD-shell"/>
    <property type="match status" value="1"/>
</dbReference>
<evidence type="ECO:0000256" key="2">
    <source>
        <dbReference type="SAM" id="SignalP"/>
    </source>
</evidence>
<evidence type="ECO:0000259" key="3">
    <source>
        <dbReference type="Pfam" id="PF20148"/>
    </source>
</evidence>
<dbReference type="InterPro" id="IPR022385">
    <property type="entry name" value="Rhs_assc_core"/>
</dbReference>
<dbReference type="Proteomes" id="UP000218824">
    <property type="component" value="Chromosome"/>
</dbReference>
<evidence type="ECO:0000259" key="4">
    <source>
        <dbReference type="Pfam" id="PF25023"/>
    </source>
</evidence>
<feature type="domain" description="DUF6531" evidence="3">
    <location>
        <begin position="238"/>
        <end position="316"/>
    </location>
</feature>
<dbReference type="Pfam" id="PF20148">
    <property type="entry name" value="DUF6531"/>
    <property type="match status" value="1"/>
</dbReference>
<gene>
    <name evidence="5" type="ORF">LEN_3932</name>
</gene>
<reference evidence="5 6" key="1">
    <citation type="journal article" date="2017" name="DNA Res.">
        <title>Complete genome sequence and expression profile of the commercial lytic enzyme producer Lysobacter enzymogenes M497-1.</title>
        <authorList>
            <person name="Takami H."/>
            <person name="Toyoda A."/>
            <person name="Uchiyama I."/>
            <person name="Itoh T."/>
            <person name="Takaki Y."/>
            <person name="Arai W."/>
            <person name="Nishi S."/>
            <person name="Kawai M."/>
            <person name="Shinya K."/>
            <person name="Ikeda H."/>
        </authorList>
    </citation>
    <scope>NUCLEOTIDE SEQUENCE [LARGE SCALE GENOMIC DNA]</scope>
    <source>
        <strain evidence="5 6">M497-1</strain>
    </source>
</reference>
<dbReference type="EMBL" id="AP014940">
    <property type="protein sequence ID" value="BAV99419.1"/>
    <property type="molecule type" value="Genomic_DNA"/>
</dbReference>
<evidence type="ECO:0000256" key="1">
    <source>
        <dbReference type="ARBA" id="ARBA00022737"/>
    </source>
</evidence>
<sequence>MTTRKQALRVNRTGHPLMAVLAISIGAALSASAQAQEAGRLWTSNTVPVDPQTTEEGVQSKIKEFFTNYPNGAGIPLQVTGHIITPSKAMSKYEGVPLPPVIQPWRYRDFSVSNPPPAVGTVEALEAQIAQRFNQESAGEGCPTVTVIHVSPTWEDGTYWEDSVTATQSFGTYTGTRSAWTGSLCEIVNVSGSTIKNRDVACPHENVYYWDEAKQACALPMALDYQSETLAKNECPVGNPCDPTTGDKSEPASDFNLGWIALDRHYHSVASVARSGFGAGWTHSHNIQLAMGVDPMDPNQTMNVGLIEADGSQLAFKAVGSAYEAVDGSGDRLVAAGTDWLLYRADRVLRFNADNRLIEQKLEDGTSLSYVYDTAHRLTTITHSTGRSLVLEYNGTREDATIAVVRSAGAALATYSYTTGGQVETVTYADGKKRTYHYEDTRFPRLLTGVTGEDNQRYSTFTYDAKARVTSSSHAGGADAVTLTYPASGGSAVTDALGLTTTYGLTPWVQGGPTRKISKFSETTRGDIDRTFLAESADFRRRLSSVTDRRGFVTQHTYAEANDAVTGRPARTHSVKEAAGQAVERTTQTRADIASNRTILTVIGNRETRTTRNARLQPVTVAVRDTTTNEVRTTSYVYCEAADVSAVNGTCPTLGLLKSVDGPRTDVNDITTFQYFGSDDSTCATTPALCTYRKGDLRKTIDALGRATEVLGYDPQGRPLSVLDANGVVTDYEYTPRGWLTATKVRGANNAVETDDRITRIEHEPTGLVKKVTLPNGVFTSYTYDAAHRLTDVVDNAGNKIHYTLDLAGNRKQEDTKTASGTLRRTLSRVFNTLGQLATLKDAAQNATTFHYDVNGNQDQVADALLRPTTQTYDPLNRLSITLQDVGGLAVESKLERNAFDQITKVTDPKSLSTLYAYNGFGNQTKLTSPDTGVTDFTYNAAGQVATKKDANDAVAHRYTYDALGRPKAVFYTATGPADVEFDYDTANTECTAGQTFATGRLTATRTEGNELKYCYDRFGQVVRKVQIVSGKSFTLSYAYTLAGDLDSITYPDGTTVDYVRDTQARIKEIGVRPSGGTRTVLLNNATYEPFGPVTGWAYGNGRTLNRSYDLDYRPKTILDSASGGLSLGYGYNTVGDLTELKDGLQATLKAKYDYDALSRLTVTRDDNSNPLDTYAYDKTGNRTSLTDGGGLQVYGYNATGTHRLTDVAGVARGYDTAGNTTSIGGTAKEFVYSANDRLSQFKQAGVVKASYRYNARGERVATTGATTTMIETYTLYDEAGNWIGDYDTTGAPKQQVIWFGDAPVGLVVGSGIAQTLAYIQPDHLGTPRSVIDPSRNAAVWTWDVKSEVFGNSPPNQDPDLDGTTFVFNMRFPGQRLDAASGLVYNYYRDYDPATGRYIQSDPIGLDGGINSFAYVANSPLDNFDEFGLVDYNAPAPRTVPVTGTTAHRLDCTEACLQRVTRNPNLSLLVTGGAERTGHSRNSHHYRGEACDIANARFNPGLTTENVSFCAAACGFSAGHYETFQRRNRNHWHVQETPGNGVPKLTPVAPAKIVPIR</sequence>
<feature type="domain" description="Teneurin-like YD-shell" evidence="4">
    <location>
        <begin position="1130"/>
        <end position="1402"/>
    </location>
</feature>
<organism evidence="5 6">
    <name type="scientific">Lysobacter enzymogenes</name>
    <dbReference type="NCBI Taxonomy" id="69"/>
    <lineage>
        <taxon>Bacteria</taxon>
        <taxon>Pseudomonadati</taxon>
        <taxon>Pseudomonadota</taxon>
        <taxon>Gammaproteobacteria</taxon>
        <taxon>Lysobacterales</taxon>
        <taxon>Lysobacteraceae</taxon>
        <taxon>Lysobacter</taxon>
    </lineage>
</organism>
<accession>A0AAU9AM02</accession>
<name>A0AAU9AM02_LYSEN</name>
<evidence type="ECO:0000313" key="5">
    <source>
        <dbReference type="EMBL" id="BAV99419.1"/>
    </source>
</evidence>
<dbReference type="Pfam" id="PF05593">
    <property type="entry name" value="RHS_repeat"/>
    <property type="match status" value="4"/>
</dbReference>
<dbReference type="NCBIfam" id="TIGR01643">
    <property type="entry name" value="YD_repeat_2x"/>
    <property type="match status" value="4"/>
</dbReference>
<protein>
    <submittedName>
        <fullName evidence="5">Rhs family exported protein</fullName>
    </submittedName>
</protein>
<feature type="chain" id="PRO_5043784451" evidence="2">
    <location>
        <begin position="36"/>
        <end position="1557"/>
    </location>
</feature>
<dbReference type="KEGG" id="lem:LEN_3932"/>
<dbReference type="PANTHER" id="PTHR32305">
    <property type="match status" value="1"/>
</dbReference>
<proteinExistence type="predicted"/>
<feature type="signal peptide" evidence="2">
    <location>
        <begin position="1"/>
        <end position="35"/>
    </location>
</feature>
<dbReference type="InterPro" id="IPR006530">
    <property type="entry name" value="YD"/>
</dbReference>
<dbReference type="Gene3D" id="2.180.10.10">
    <property type="entry name" value="RHS repeat-associated core"/>
    <property type="match status" value="3"/>
</dbReference>
<dbReference type="PANTHER" id="PTHR32305:SF15">
    <property type="entry name" value="PROTEIN RHSA-RELATED"/>
    <property type="match status" value="1"/>
</dbReference>
<dbReference type="InterPro" id="IPR045351">
    <property type="entry name" value="DUF6531"/>
</dbReference>
<dbReference type="InterPro" id="IPR031325">
    <property type="entry name" value="RHS_repeat"/>
</dbReference>